<evidence type="ECO:0000256" key="3">
    <source>
        <dbReference type="ARBA" id="ARBA00023004"/>
    </source>
</evidence>
<proteinExistence type="predicted"/>
<keyword evidence="3 4" id="KW-0408">Iron</keyword>
<reference evidence="7" key="1">
    <citation type="submission" date="2020-07" db="EMBL/GenBank/DDBJ databases">
        <title>Huge and variable diversity of episymbiotic CPR bacteria and DPANN archaea in groundwater ecosystems.</title>
        <authorList>
            <person name="He C.Y."/>
            <person name="Keren R."/>
            <person name="Whittaker M."/>
            <person name="Farag I.F."/>
            <person name="Doudna J."/>
            <person name="Cate J.H.D."/>
            <person name="Banfield J.F."/>
        </authorList>
    </citation>
    <scope>NUCLEOTIDE SEQUENCE</scope>
    <source>
        <strain evidence="7">NC_groundwater_1813_Pr3_B-0.1um_71_17</strain>
    </source>
</reference>
<evidence type="ECO:0000256" key="4">
    <source>
        <dbReference type="PROSITE-ProRule" id="PRU00433"/>
    </source>
</evidence>
<dbReference type="AlphaFoldDB" id="A0A933W9C5"/>
<sequence length="128" mass="13539">MFQPLNFRALGAATRLALVVLGAGLAQAAAPAKGNPAAGKTVFATKCVACHKADGSGGVKLTGNPTPNWKDPKVWADPKRKNADAFMRDCIQNGKIQSGMVAWGKTGQLKPQQIEDLIAYIHTLAKKK</sequence>
<dbReference type="SUPFAM" id="SSF46626">
    <property type="entry name" value="Cytochrome c"/>
    <property type="match status" value="1"/>
</dbReference>
<dbReference type="GO" id="GO:0009055">
    <property type="term" value="F:electron transfer activity"/>
    <property type="evidence" value="ECO:0007669"/>
    <property type="project" value="InterPro"/>
</dbReference>
<organism evidence="7 8">
    <name type="scientific">Eiseniibacteriota bacterium</name>
    <dbReference type="NCBI Taxonomy" id="2212470"/>
    <lineage>
        <taxon>Bacteria</taxon>
        <taxon>Candidatus Eiseniibacteriota</taxon>
    </lineage>
</organism>
<dbReference type="InterPro" id="IPR009056">
    <property type="entry name" value="Cyt_c-like_dom"/>
</dbReference>
<evidence type="ECO:0000313" key="8">
    <source>
        <dbReference type="Proteomes" id="UP000696931"/>
    </source>
</evidence>
<keyword evidence="1 4" id="KW-0349">Heme</keyword>
<keyword evidence="5" id="KW-0732">Signal</keyword>
<name>A0A933W9C5_UNCEI</name>
<dbReference type="InterPro" id="IPR036909">
    <property type="entry name" value="Cyt_c-like_dom_sf"/>
</dbReference>
<dbReference type="Gene3D" id="1.10.760.10">
    <property type="entry name" value="Cytochrome c-like domain"/>
    <property type="match status" value="1"/>
</dbReference>
<dbReference type="Pfam" id="PF00034">
    <property type="entry name" value="Cytochrom_C"/>
    <property type="match status" value="1"/>
</dbReference>
<dbReference type="Proteomes" id="UP000696931">
    <property type="component" value="Unassembled WGS sequence"/>
</dbReference>
<dbReference type="GO" id="GO:0020037">
    <property type="term" value="F:heme binding"/>
    <property type="evidence" value="ECO:0007669"/>
    <property type="project" value="InterPro"/>
</dbReference>
<comment type="caution">
    <text evidence="7">The sequence shown here is derived from an EMBL/GenBank/DDBJ whole genome shotgun (WGS) entry which is preliminary data.</text>
</comment>
<dbReference type="GO" id="GO:0046872">
    <property type="term" value="F:metal ion binding"/>
    <property type="evidence" value="ECO:0007669"/>
    <property type="project" value="UniProtKB-KW"/>
</dbReference>
<accession>A0A933W9C5</accession>
<evidence type="ECO:0000256" key="2">
    <source>
        <dbReference type="ARBA" id="ARBA00022723"/>
    </source>
</evidence>
<dbReference type="PROSITE" id="PS51007">
    <property type="entry name" value="CYTC"/>
    <property type="match status" value="1"/>
</dbReference>
<feature type="signal peptide" evidence="5">
    <location>
        <begin position="1"/>
        <end position="28"/>
    </location>
</feature>
<protein>
    <submittedName>
        <fullName evidence="7">C-type cytochrome</fullName>
    </submittedName>
</protein>
<evidence type="ECO:0000256" key="1">
    <source>
        <dbReference type="ARBA" id="ARBA00022617"/>
    </source>
</evidence>
<evidence type="ECO:0000313" key="7">
    <source>
        <dbReference type="EMBL" id="MBI5170472.1"/>
    </source>
</evidence>
<evidence type="ECO:0000256" key="5">
    <source>
        <dbReference type="SAM" id="SignalP"/>
    </source>
</evidence>
<feature type="chain" id="PRO_5037298954" evidence="5">
    <location>
        <begin position="29"/>
        <end position="128"/>
    </location>
</feature>
<dbReference type="EMBL" id="JACRIW010000093">
    <property type="protein sequence ID" value="MBI5170472.1"/>
    <property type="molecule type" value="Genomic_DNA"/>
</dbReference>
<keyword evidence="2 4" id="KW-0479">Metal-binding</keyword>
<feature type="domain" description="Cytochrome c" evidence="6">
    <location>
        <begin position="34"/>
        <end position="125"/>
    </location>
</feature>
<gene>
    <name evidence="7" type="ORF">HZA61_13370</name>
</gene>
<evidence type="ECO:0000259" key="6">
    <source>
        <dbReference type="PROSITE" id="PS51007"/>
    </source>
</evidence>